<keyword evidence="5 7" id="KW-1133">Transmembrane helix</keyword>
<keyword evidence="4 7" id="KW-0256">Endoplasmic reticulum</keyword>
<keyword evidence="3 7" id="KW-0812">Transmembrane</keyword>
<comment type="function">
    <text evidence="7">Stabilizer subunit of the dolichol-phosphate mannose (DPM) synthase complex; tethers catalytic subunit to the ER.</text>
</comment>
<dbReference type="GO" id="GO:0006506">
    <property type="term" value="P:GPI anchor biosynthetic process"/>
    <property type="evidence" value="ECO:0007669"/>
    <property type="project" value="TreeGrafter"/>
</dbReference>
<dbReference type="Proteomes" id="UP000594454">
    <property type="component" value="Chromosome 5"/>
</dbReference>
<proteinExistence type="inferred from homology"/>
<dbReference type="GO" id="GO:0005789">
    <property type="term" value="C:endoplasmic reticulum membrane"/>
    <property type="evidence" value="ECO:0007669"/>
    <property type="project" value="UniProtKB-SubCell"/>
</dbReference>
<gene>
    <name evidence="8" type="ORF">HERILL_LOCUS13178</name>
</gene>
<dbReference type="AlphaFoldDB" id="A0A7R8V1Z2"/>
<organism evidence="8 9">
    <name type="scientific">Hermetia illucens</name>
    <name type="common">Black soldier fly</name>
    <dbReference type="NCBI Taxonomy" id="343691"/>
    <lineage>
        <taxon>Eukaryota</taxon>
        <taxon>Metazoa</taxon>
        <taxon>Ecdysozoa</taxon>
        <taxon>Arthropoda</taxon>
        <taxon>Hexapoda</taxon>
        <taxon>Insecta</taxon>
        <taxon>Pterygota</taxon>
        <taxon>Neoptera</taxon>
        <taxon>Endopterygota</taxon>
        <taxon>Diptera</taxon>
        <taxon>Brachycera</taxon>
        <taxon>Stratiomyomorpha</taxon>
        <taxon>Stratiomyidae</taxon>
        <taxon>Hermetiinae</taxon>
        <taxon>Hermetia</taxon>
    </lineage>
</organism>
<dbReference type="FunCoup" id="A0A7R8V1Z2">
    <property type="interactions" value="305"/>
</dbReference>
<dbReference type="InParanoid" id="A0A7R8V1Z2"/>
<accession>A0A7R8V1Z2</accession>
<evidence type="ECO:0000256" key="4">
    <source>
        <dbReference type="ARBA" id="ARBA00022824"/>
    </source>
</evidence>
<evidence type="ECO:0000256" key="1">
    <source>
        <dbReference type="ARBA" id="ARBA00004477"/>
    </source>
</evidence>
<dbReference type="Pfam" id="PF08285">
    <property type="entry name" value="DPM3"/>
    <property type="match status" value="1"/>
</dbReference>
<comment type="pathway">
    <text evidence="7">Protein modification; protein glycosylation.</text>
</comment>
<dbReference type="UniPathway" id="UPA00378"/>
<evidence type="ECO:0000256" key="7">
    <source>
        <dbReference type="RuleBase" id="RU365085"/>
    </source>
</evidence>
<feature type="transmembrane region" description="Helical" evidence="7">
    <location>
        <begin position="20"/>
        <end position="45"/>
    </location>
</feature>
<keyword evidence="6 7" id="KW-0472">Membrane</keyword>
<comment type="similarity">
    <text evidence="2 7">Belongs to the DPM3 family.</text>
</comment>
<evidence type="ECO:0000313" key="9">
    <source>
        <dbReference type="Proteomes" id="UP000594454"/>
    </source>
</evidence>
<dbReference type="OrthoDB" id="2014333at2759"/>
<comment type="subunit">
    <text evidence="7">Component of the dolichol-phosphate mannose (DPM) synthase complex.</text>
</comment>
<protein>
    <recommendedName>
        <fullName evidence="7">Dolichol-phosphate mannosyltransferase subunit 3</fullName>
    </recommendedName>
</protein>
<keyword evidence="9" id="KW-1185">Reference proteome</keyword>
<reference evidence="8 9" key="1">
    <citation type="submission" date="2020-11" db="EMBL/GenBank/DDBJ databases">
        <authorList>
            <person name="Wallbank WR R."/>
            <person name="Pardo Diaz C."/>
            <person name="Kozak K."/>
            <person name="Martin S."/>
            <person name="Jiggins C."/>
            <person name="Moest M."/>
            <person name="Warren A I."/>
            <person name="Generalovic N T."/>
            <person name="Byers J.R.P. K."/>
            <person name="Montejo-Kovacevich G."/>
            <person name="Yen C E."/>
        </authorList>
    </citation>
    <scope>NUCLEOTIDE SEQUENCE [LARGE SCALE GENOMIC DNA]</scope>
</reference>
<evidence type="ECO:0000256" key="2">
    <source>
        <dbReference type="ARBA" id="ARBA00010430"/>
    </source>
</evidence>
<evidence type="ECO:0000313" key="8">
    <source>
        <dbReference type="EMBL" id="CAD7090712.1"/>
    </source>
</evidence>
<evidence type="ECO:0000256" key="3">
    <source>
        <dbReference type="ARBA" id="ARBA00022692"/>
    </source>
</evidence>
<sequence length="113" mass="12834">MNIDFSDVALAEISSSKGSAMFSLILIYPFLWTQNILIISFKEIVIPPNHHDESSKIIMLPFVLVALFGVHSLVTILYRVFTLSDCTEAAQELQKQIKEAREDLISKGFKFRD</sequence>
<dbReference type="PANTHER" id="PTHR16433">
    <property type="entry name" value="DOLICHOL-PHOSPHATE MANNOSYLTRANSFERASE SUBUNIT 3"/>
    <property type="match status" value="1"/>
</dbReference>
<dbReference type="InterPro" id="IPR013174">
    <property type="entry name" value="DPM3"/>
</dbReference>
<dbReference type="PANTHER" id="PTHR16433:SF0">
    <property type="entry name" value="DOLICHOL-PHOSPHATE MANNOSYLTRANSFERASE SUBUNIT 3"/>
    <property type="match status" value="1"/>
</dbReference>
<name>A0A7R8V1Z2_HERIL</name>
<feature type="transmembrane region" description="Helical" evidence="7">
    <location>
        <begin position="57"/>
        <end position="81"/>
    </location>
</feature>
<dbReference type="GO" id="GO:0033185">
    <property type="term" value="C:dolichol-phosphate-mannose synthase complex"/>
    <property type="evidence" value="ECO:0007669"/>
    <property type="project" value="TreeGrafter"/>
</dbReference>
<dbReference type="EMBL" id="LR899013">
    <property type="protein sequence ID" value="CAD7090712.1"/>
    <property type="molecule type" value="Genomic_DNA"/>
</dbReference>
<comment type="subcellular location">
    <subcellularLocation>
        <location evidence="1 7">Endoplasmic reticulum membrane</location>
        <topology evidence="1 7">Multi-pass membrane protein</topology>
    </subcellularLocation>
</comment>
<evidence type="ECO:0000256" key="5">
    <source>
        <dbReference type="ARBA" id="ARBA00022989"/>
    </source>
</evidence>
<evidence type="ECO:0000256" key="6">
    <source>
        <dbReference type="ARBA" id="ARBA00023136"/>
    </source>
</evidence>